<dbReference type="Gramene" id="ORUFI10G05180.1">
    <property type="protein sequence ID" value="ORUFI10G05180.1"/>
    <property type="gene ID" value="ORUFI10G05180"/>
</dbReference>
<dbReference type="HOGENOM" id="CLU_2190733_0_0_1"/>
<accession>A0A0E0QX82</accession>
<keyword evidence="2" id="KW-1185">Reference proteome</keyword>
<dbReference type="AlphaFoldDB" id="A0A0E0QX82"/>
<organism evidence="1 2">
    <name type="scientific">Oryza rufipogon</name>
    <name type="common">Brownbeard rice</name>
    <name type="synonym">Asian wild rice</name>
    <dbReference type="NCBI Taxonomy" id="4529"/>
    <lineage>
        <taxon>Eukaryota</taxon>
        <taxon>Viridiplantae</taxon>
        <taxon>Streptophyta</taxon>
        <taxon>Embryophyta</taxon>
        <taxon>Tracheophyta</taxon>
        <taxon>Spermatophyta</taxon>
        <taxon>Magnoliopsida</taxon>
        <taxon>Liliopsida</taxon>
        <taxon>Poales</taxon>
        <taxon>Poaceae</taxon>
        <taxon>BOP clade</taxon>
        <taxon>Oryzoideae</taxon>
        <taxon>Oryzeae</taxon>
        <taxon>Oryzinae</taxon>
        <taxon>Oryza</taxon>
    </lineage>
</organism>
<evidence type="ECO:0000313" key="2">
    <source>
        <dbReference type="Proteomes" id="UP000008022"/>
    </source>
</evidence>
<dbReference type="EnsemblPlants" id="ORUFI10G05180.1">
    <property type="protein sequence ID" value="ORUFI10G05180.1"/>
    <property type="gene ID" value="ORUFI10G05180"/>
</dbReference>
<proteinExistence type="predicted"/>
<protein>
    <submittedName>
        <fullName evidence="1">Uncharacterized protein</fullName>
    </submittedName>
</protein>
<evidence type="ECO:0000313" key="1">
    <source>
        <dbReference type="EnsemblPlants" id="ORUFI10G05180.1"/>
    </source>
</evidence>
<sequence length="109" mass="11605">MEQPKLPTSSLCLSLHPVFHWPHSLQPPASSLPLLSCHKSALLHSGLRSAHEIGGGQGDGGGERLWRGSLELHALRPSPLVTPPNELQAPLLPLPGKRKVRLGEIGLGS</sequence>
<reference evidence="2" key="1">
    <citation type="submission" date="2013-06" db="EMBL/GenBank/DDBJ databases">
        <authorList>
            <person name="Zhao Q."/>
        </authorList>
    </citation>
    <scope>NUCLEOTIDE SEQUENCE</scope>
    <source>
        <strain evidence="2">cv. W1943</strain>
    </source>
</reference>
<name>A0A0E0QX82_ORYRU</name>
<dbReference type="Proteomes" id="UP000008022">
    <property type="component" value="Unassembled WGS sequence"/>
</dbReference>
<reference evidence="1" key="2">
    <citation type="submission" date="2015-06" db="UniProtKB">
        <authorList>
            <consortium name="EnsemblPlants"/>
        </authorList>
    </citation>
    <scope>IDENTIFICATION</scope>
</reference>